<feature type="chain" id="PRO_5007828965" evidence="1">
    <location>
        <begin position="21"/>
        <end position="155"/>
    </location>
</feature>
<dbReference type="Proteomes" id="UP000076552">
    <property type="component" value="Unassembled WGS sequence"/>
</dbReference>
<dbReference type="EMBL" id="LFIV01000030">
    <property type="protein sequence ID" value="KZL74695.1"/>
    <property type="molecule type" value="Genomic_DNA"/>
</dbReference>
<keyword evidence="1" id="KW-0732">Signal</keyword>
<keyword evidence="3" id="KW-1185">Reference proteome</keyword>
<accession>A0A161VTI1</accession>
<name>A0A161VTI1_9PEZI</name>
<protein>
    <submittedName>
        <fullName evidence="2">Uncharacterized protein</fullName>
    </submittedName>
</protein>
<gene>
    <name evidence="2" type="ORF">CT0861_11660</name>
</gene>
<comment type="caution">
    <text evidence="2">The sequence shown here is derived from an EMBL/GenBank/DDBJ whole genome shotgun (WGS) entry which is preliminary data.</text>
</comment>
<evidence type="ECO:0000313" key="2">
    <source>
        <dbReference type="EMBL" id="KZL74695.1"/>
    </source>
</evidence>
<organism evidence="2 3">
    <name type="scientific">Colletotrichum tofieldiae</name>
    <dbReference type="NCBI Taxonomy" id="708197"/>
    <lineage>
        <taxon>Eukaryota</taxon>
        <taxon>Fungi</taxon>
        <taxon>Dikarya</taxon>
        <taxon>Ascomycota</taxon>
        <taxon>Pezizomycotina</taxon>
        <taxon>Sordariomycetes</taxon>
        <taxon>Hypocreomycetidae</taxon>
        <taxon>Glomerellales</taxon>
        <taxon>Glomerellaceae</taxon>
        <taxon>Colletotrichum</taxon>
        <taxon>Colletotrichum spaethianum species complex</taxon>
    </lineage>
</organism>
<sequence>MRVLVLLSTALASLAGTALAKPEQIRGVSSPVYHLYLQAYPKDKSIPVLGPEASAEFFNIAGTIQSANSSLYLGIGRDATSYKTLLFGNGSATDAWGLEGDTIITKQSSSWGRQLNFLVCQLDASYWQLYLQTGSDMPAGRNCSNYQTIHLPCLC</sequence>
<feature type="signal peptide" evidence="1">
    <location>
        <begin position="1"/>
        <end position="20"/>
    </location>
</feature>
<dbReference type="AlphaFoldDB" id="A0A161VTI1"/>
<reference evidence="2 3" key="1">
    <citation type="submission" date="2015-06" db="EMBL/GenBank/DDBJ databases">
        <title>Survival trade-offs in plant roots during colonization by closely related pathogenic and mutualistic fungi.</title>
        <authorList>
            <person name="Hacquard S."/>
            <person name="Kracher B."/>
            <person name="Hiruma K."/>
            <person name="Weinman A."/>
            <person name="Muench P."/>
            <person name="Garrido Oter R."/>
            <person name="Ver Loren van Themaat E."/>
            <person name="Dallerey J.-F."/>
            <person name="Damm U."/>
            <person name="Henrissat B."/>
            <person name="Lespinet O."/>
            <person name="Thon M."/>
            <person name="Kemen E."/>
            <person name="McHardy A.C."/>
            <person name="Schulze-Lefert P."/>
            <person name="O'Connell R.J."/>
        </authorList>
    </citation>
    <scope>NUCLEOTIDE SEQUENCE [LARGE SCALE GENOMIC DNA]</scope>
    <source>
        <strain evidence="2 3">0861</strain>
    </source>
</reference>
<evidence type="ECO:0000313" key="3">
    <source>
        <dbReference type="Proteomes" id="UP000076552"/>
    </source>
</evidence>
<proteinExistence type="predicted"/>
<evidence type="ECO:0000256" key="1">
    <source>
        <dbReference type="SAM" id="SignalP"/>
    </source>
</evidence>